<evidence type="ECO:0000313" key="1">
    <source>
        <dbReference type="EMBL" id="PIO56666.1"/>
    </source>
</evidence>
<feature type="non-terminal residue" evidence="1">
    <location>
        <position position="1"/>
    </location>
</feature>
<dbReference type="EMBL" id="KZ373777">
    <property type="protein sequence ID" value="PIO56666.1"/>
    <property type="molecule type" value="Genomic_DNA"/>
</dbReference>
<name>A0A2G9TFC3_TELCI</name>
<feature type="non-terminal residue" evidence="1">
    <location>
        <position position="76"/>
    </location>
</feature>
<proteinExistence type="predicted"/>
<keyword evidence="2" id="KW-1185">Reference proteome</keyword>
<accession>A0A2G9TFC3</accession>
<evidence type="ECO:0000313" key="2">
    <source>
        <dbReference type="Proteomes" id="UP000230423"/>
    </source>
</evidence>
<protein>
    <submittedName>
        <fullName evidence="1">Uncharacterized protein</fullName>
    </submittedName>
</protein>
<organism evidence="1 2">
    <name type="scientific">Teladorsagia circumcincta</name>
    <name type="common">Brown stomach worm</name>
    <name type="synonym">Ostertagia circumcincta</name>
    <dbReference type="NCBI Taxonomy" id="45464"/>
    <lineage>
        <taxon>Eukaryota</taxon>
        <taxon>Metazoa</taxon>
        <taxon>Ecdysozoa</taxon>
        <taxon>Nematoda</taxon>
        <taxon>Chromadorea</taxon>
        <taxon>Rhabditida</taxon>
        <taxon>Rhabditina</taxon>
        <taxon>Rhabditomorpha</taxon>
        <taxon>Strongyloidea</taxon>
        <taxon>Trichostrongylidae</taxon>
        <taxon>Teladorsagia</taxon>
    </lineage>
</organism>
<dbReference type="AlphaFoldDB" id="A0A2G9TFC3"/>
<sequence length="76" mass="8421">ECPVCLGAQVFLDCVEPQVTTVLKESQGLTESPDLRVNLEKMDSTEWMVLQDKQVPKETLAEMLSTAHALTGREDS</sequence>
<dbReference type="Proteomes" id="UP000230423">
    <property type="component" value="Unassembled WGS sequence"/>
</dbReference>
<gene>
    <name evidence="1" type="ORF">TELCIR_21934</name>
</gene>
<reference evidence="1 2" key="1">
    <citation type="submission" date="2015-09" db="EMBL/GenBank/DDBJ databases">
        <title>Draft genome of the parasitic nematode Teladorsagia circumcincta isolate WARC Sus (inbred).</title>
        <authorList>
            <person name="Mitreva M."/>
        </authorList>
    </citation>
    <scope>NUCLEOTIDE SEQUENCE [LARGE SCALE GENOMIC DNA]</scope>
    <source>
        <strain evidence="1 2">S</strain>
    </source>
</reference>